<feature type="transmembrane region" description="Helical" evidence="6">
    <location>
        <begin position="160"/>
        <end position="181"/>
    </location>
</feature>
<name>A0ABS1VBM4_9PROT</name>
<dbReference type="RefSeq" id="WP_202828801.1">
    <property type="nucleotide sequence ID" value="NZ_JAEUXJ010000025.1"/>
</dbReference>
<sequence length="323" mass="35018">MHRFELRNLVRALTALSRVGVVALCFALWSPSFWHVALGFVVSAVMQLASDILVAWRLAPGLRFGLRFADRRQVVAMTGFSGWSSVNQAGNLLMLQLNLLLVNLLFGAEATGRLGALLLLVVINSMTETVVTVLSPLIMARYIEGDQAALQRFVARSVRLLGVALALPIGLLCGLGSPMLRLWLGPEFASLDLLLNLLVGHLAVSLACRPLSYVLMAHNRVRLQNVVTLAAGILAISLAVELTSWADWGIAGVVAATTAMWVPRTSCSSRPARPGPWGCGRRASSRRWPSLPAAPLAWGSPARWWTGSCTRQTGWVSPGRPRW</sequence>
<feature type="transmembrane region" description="Helical" evidence="6">
    <location>
        <begin position="89"/>
        <end position="108"/>
    </location>
</feature>
<dbReference type="Proteomes" id="UP000606490">
    <property type="component" value="Unassembled WGS sequence"/>
</dbReference>
<reference evidence="7 8" key="1">
    <citation type="submission" date="2021-01" db="EMBL/GenBank/DDBJ databases">
        <title>Belnapia mucosa sp. nov. and Belnapia arida sp. nov., isolated from the Tabernas Desert (Almeria, Spain).</title>
        <authorList>
            <person name="Molina-Menor E."/>
            <person name="Vidal-Verdu A."/>
            <person name="Calonge A."/>
            <person name="Satari L."/>
            <person name="Pereto Magraner J."/>
            <person name="Porcar Miralles M."/>
        </authorList>
    </citation>
    <scope>NUCLEOTIDE SEQUENCE [LARGE SCALE GENOMIC DNA]</scope>
    <source>
        <strain evidence="7 8">T6</strain>
    </source>
</reference>
<keyword evidence="5 6" id="KW-0472">Membrane</keyword>
<comment type="caution">
    <text evidence="7">The sequence shown here is derived from an EMBL/GenBank/DDBJ whole genome shotgun (WGS) entry which is preliminary data.</text>
</comment>
<evidence type="ECO:0000313" key="8">
    <source>
        <dbReference type="Proteomes" id="UP000606490"/>
    </source>
</evidence>
<organism evidence="7 8">
    <name type="scientific">Belnapia mucosa</name>
    <dbReference type="NCBI Taxonomy" id="2804532"/>
    <lineage>
        <taxon>Bacteria</taxon>
        <taxon>Pseudomonadati</taxon>
        <taxon>Pseudomonadota</taxon>
        <taxon>Alphaproteobacteria</taxon>
        <taxon>Acetobacterales</taxon>
        <taxon>Roseomonadaceae</taxon>
        <taxon>Belnapia</taxon>
    </lineage>
</organism>
<keyword evidence="4 6" id="KW-1133">Transmembrane helix</keyword>
<evidence type="ECO:0000256" key="4">
    <source>
        <dbReference type="ARBA" id="ARBA00022989"/>
    </source>
</evidence>
<feature type="transmembrane region" description="Helical" evidence="6">
    <location>
        <begin position="12"/>
        <end position="30"/>
    </location>
</feature>
<protein>
    <recommendedName>
        <fullName evidence="9">Polysaccharide biosynthesis protein</fullName>
    </recommendedName>
</protein>
<evidence type="ECO:0000313" key="7">
    <source>
        <dbReference type="EMBL" id="MBL6459070.1"/>
    </source>
</evidence>
<gene>
    <name evidence="7" type="ORF">JMJ55_27460</name>
</gene>
<feature type="transmembrane region" description="Helical" evidence="6">
    <location>
        <begin position="114"/>
        <end position="139"/>
    </location>
</feature>
<evidence type="ECO:0008006" key="9">
    <source>
        <dbReference type="Google" id="ProtNLM"/>
    </source>
</evidence>
<dbReference type="PANTHER" id="PTHR30250:SF26">
    <property type="entry name" value="PSMA PROTEIN"/>
    <property type="match status" value="1"/>
</dbReference>
<dbReference type="PANTHER" id="PTHR30250">
    <property type="entry name" value="PST FAMILY PREDICTED COLANIC ACID TRANSPORTER"/>
    <property type="match status" value="1"/>
</dbReference>
<evidence type="ECO:0000256" key="5">
    <source>
        <dbReference type="ARBA" id="ARBA00023136"/>
    </source>
</evidence>
<feature type="transmembrane region" description="Helical" evidence="6">
    <location>
        <begin position="193"/>
        <end position="211"/>
    </location>
</feature>
<evidence type="ECO:0000256" key="1">
    <source>
        <dbReference type="ARBA" id="ARBA00004651"/>
    </source>
</evidence>
<evidence type="ECO:0000256" key="6">
    <source>
        <dbReference type="SAM" id="Phobius"/>
    </source>
</evidence>
<keyword evidence="2" id="KW-1003">Cell membrane</keyword>
<feature type="transmembrane region" description="Helical" evidence="6">
    <location>
        <begin position="36"/>
        <end position="59"/>
    </location>
</feature>
<evidence type="ECO:0000256" key="3">
    <source>
        <dbReference type="ARBA" id="ARBA00022692"/>
    </source>
</evidence>
<comment type="subcellular location">
    <subcellularLocation>
        <location evidence="1">Cell membrane</location>
        <topology evidence="1">Multi-pass membrane protein</topology>
    </subcellularLocation>
</comment>
<accession>A0ABS1VBM4</accession>
<dbReference type="EMBL" id="JAEUXJ010000025">
    <property type="protein sequence ID" value="MBL6459070.1"/>
    <property type="molecule type" value="Genomic_DNA"/>
</dbReference>
<keyword evidence="8" id="KW-1185">Reference proteome</keyword>
<evidence type="ECO:0000256" key="2">
    <source>
        <dbReference type="ARBA" id="ARBA00022475"/>
    </source>
</evidence>
<dbReference type="InterPro" id="IPR050833">
    <property type="entry name" value="Poly_Biosynth_Transport"/>
</dbReference>
<keyword evidence="3 6" id="KW-0812">Transmembrane</keyword>
<proteinExistence type="predicted"/>